<dbReference type="InterPro" id="IPR016181">
    <property type="entry name" value="Acyl_CoA_acyltransferase"/>
</dbReference>
<proteinExistence type="predicted"/>
<dbReference type="Proteomes" id="UP000451233">
    <property type="component" value="Unassembled WGS sequence"/>
</dbReference>
<name>A0A7K1XUB4_9SPHI</name>
<evidence type="ECO:0000313" key="1">
    <source>
        <dbReference type="EMBL" id="MXV14086.1"/>
    </source>
</evidence>
<protein>
    <recommendedName>
        <fullName evidence="3">N-acetyltransferase</fullName>
    </recommendedName>
</protein>
<reference evidence="1 2" key="1">
    <citation type="submission" date="2019-11" db="EMBL/GenBank/DDBJ databases">
        <title>Pedobacter sp. HMF7056 Genome sequencing and assembly.</title>
        <authorList>
            <person name="Kang H."/>
            <person name="Kim H."/>
            <person name="Joh K."/>
        </authorList>
    </citation>
    <scope>NUCLEOTIDE SEQUENCE [LARGE SCALE GENOMIC DNA]</scope>
    <source>
        <strain evidence="1 2">HMF7056</strain>
    </source>
</reference>
<dbReference type="EMBL" id="WVHS01000001">
    <property type="protein sequence ID" value="MXV14086.1"/>
    <property type="molecule type" value="Genomic_DNA"/>
</dbReference>
<keyword evidence="2" id="KW-1185">Reference proteome</keyword>
<dbReference type="RefSeq" id="WP_160905089.1">
    <property type="nucleotide sequence ID" value="NZ_WVHS01000001.1"/>
</dbReference>
<accession>A0A7K1XUB4</accession>
<dbReference type="AlphaFoldDB" id="A0A7K1XUB4"/>
<evidence type="ECO:0008006" key="3">
    <source>
        <dbReference type="Google" id="ProtNLM"/>
    </source>
</evidence>
<comment type="caution">
    <text evidence="1">The sequence shown here is derived from an EMBL/GenBank/DDBJ whole genome shotgun (WGS) entry which is preliminary data.</text>
</comment>
<organism evidence="1 2">
    <name type="scientific">Hufsiella ginkgonis</name>
    <dbReference type="NCBI Taxonomy" id="2695274"/>
    <lineage>
        <taxon>Bacteria</taxon>
        <taxon>Pseudomonadati</taxon>
        <taxon>Bacteroidota</taxon>
        <taxon>Sphingobacteriia</taxon>
        <taxon>Sphingobacteriales</taxon>
        <taxon>Sphingobacteriaceae</taxon>
        <taxon>Hufsiella</taxon>
    </lineage>
</organism>
<gene>
    <name evidence="1" type="ORF">GS398_02145</name>
</gene>
<evidence type="ECO:0000313" key="2">
    <source>
        <dbReference type="Proteomes" id="UP000451233"/>
    </source>
</evidence>
<sequence length="102" mass="11193">MYAISLIETGHSGLFLAKTALETVGTLSFRISGPRRITVEGLTFQPGLVHRRIAHQLLDALHRYAYEADAFIHFQCPKAKAINDHQIAQELRGLALPASAVA</sequence>
<dbReference type="SUPFAM" id="SSF55729">
    <property type="entry name" value="Acyl-CoA N-acyltransferases (Nat)"/>
    <property type="match status" value="1"/>
</dbReference>